<accession>A0A133V8S1</accession>
<evidence type="ECO:0008006" key="5">
    <source>
        <dbReference type="Google" id="ProtNLM"/>
    </source>
</evidence>
<dbReference type="AlphaFoldDB" id="A0A133V8S1"/>
<organism evidence="3 4">
    <name type="scientific">candidate division MSBL1 archaeon SCGC-AAA261F19</name>
    <dbReference type="NCBI Taxonomy" id="1698275"/>
    <lineage>
        <taxon>Archaea</taxon>
        <taxon>Methanobacteriati</taxon>
        <taxon>Methanobacteriota</taxon>
        <taxon>candidate division MSBL1</taxon>
    </lineage>
</organism>
<dbReference type="GO" id="GO:0003677">
    <property type="term" value="F:DNA binding"/>
    <property type="evidence" value="ECO:0007669"/>
    <property type="project" value="InterPro"/>
</dbReference>
<protein>
    <recommendedName>
        <fullName evidence="5">Tyr recombinase domain-containing protein</fullName>
    </recommendedName>
</protein>
<keyword evidence="1" id="KW-0233">DNA recombination</keyword>
<dbReference type="GO" id="GO:0006310">
    <property type="term" value="P:DNA recombination"/>
    <property type="evidence" value="ECO:0007669"/>
    <property type="project" value="UniProtKB-KW"/>
</dbReference>
<dbReference type="GO" id="GO:0015074">
    <property type="term" value="P:DNA integration"/>
    <property type="evidence" value="ECO:0007669"/>
    <property type="project" value="InterPro"/>
</dbReference>
<dbReference type="InterPro" id="IPR011010">
    <property type="entry name" value="DNA_brk_join_enz"/>
</dbReference>
<feature type="coiled-coil region" evidence="2">
    <location>
        <begin position="141"/>
        <end position="182"/>
    </location>
</feature>
<dbReference type="Proteomes" id="UP000070565">
    <property type="component" value="Unassembled WGS sequence"/>
</dbReference>
<dbReference type="Gene3D" id="1.10.443.10">
    <property type="entry name" value="Intergrase catalytic core"/>
    <property type="match status" value="1"/>
</dbReference>
<keyword evidence="4" id="KW-1185">Reference proteome</keyword>
<name>A0A133V8S1_9EURY</name>
<sequence>MPNPKLYVGKREREEGKLKDDDPLFVRRNGKRITTSNIQFAMRKINERVGGQIGAARKVKGSINPLSLKYLRRAFSIACRNARVDREVREYWLGHSDNYGGAYKGNQIPIPIQERELSKVEEFLSISTPREVRKRLTTKKESEQDRKIEDLREENVDLRERLKEQSEKLKEQGRRIEGLERLERYEKIKTTHEIRESIRELFKKKQLEKAEEGINPLENGAVKEINEGIKKDFEDVIPPGKWEKHQFDPLPLVPEKDWLMQLDLGTLFELSYAVSLTCHPELEEEMEKILEKQPEKE</sequence>
<dbReference type="SUPFAM" id="SSF56349">
    <property type="entry name" value="DNA breaking-rejoining enzymes"/>
    <property type="match status" value="1"/>
</dbReference>
<evidence type="ECO:0000313" key="4">
    <source>
        <dbReference type="Proteomes" id="UP000070565"/>
    </source>
</evidence>
<evidence type="ECO:0000256" key="2">
    <source>
        <dbReference type="SAM" id="Coils"/>
    </source>
</evidence>
<keyword evidence="2" id="KW-0175">Coiled coil</keyword>
<proteinExistence type="predicted"/>
<comment type="caution">
    <text evidence="3">The sequence shown here is derived from an EMBL/GenBank/DDBJ whole genome shotgun (WGS) entry which is preliminary data.</text>
</comment>
<gene>
    <name evidence="3" type="ORF">AKJ45_03210</name>
</gene>
<reference evidence="3 4" key="1">
    <citation type="journal article" date="2016" name="Sci. Rep.">
        <title>Metabolic traits of an uncultured archaeal lineage -MSBL1- from brine pools of the Red Sea.</title>
        <authorList>
            <person name="Mwirichia R."/>
            <person name="Alam I."/>
            <person name="Rashid M."/>
            <person name="Vinu M."/>
            <person name="Ba-Alawi W."/>
            <person name="Anthony Kamau A."/>
            <person name="Kamanda Ngugi D."/>
            <person name="Goker M."/>
            <person name="Klenk H.P."/>
            <person name="Bajic V."/>
            <person name="Stingl U."/>
        </authorList>
    </citation>
    <scope>NUCLEOTIDE SEQUENCE [LARGE SCALE GENOMIC DNA]</scope>
    <source>
        <strain evidence="3">SCGC-AAA261F19</strain>
    </source>
</reference>
<dbReference type="InterPro" id="IPR013762">
    <property type="entry name" value="Integrase-like_cat_sf"/>
</dbReference>
<evidence type="ECO:0000256" key="1">
    <source>
        <dbReference type="ARBA" id="ARBA00023172"/>
    </source>
</evidence>
<evidence type="ECO:0000313" key="3">
    <source>
        <dbReference type="EMBL" id="KXB02826.1"/>
    </source>
</evidence>
<dbReference type="EMBL" id="LHXZ01000049">
    <property type="protein sequence ID" value="KXB02826.1"/>
    <property type="molecule type" value="Genomic_DNA"/>
</dbReference>